<comment type="caution">
    <text evidence="7">The sequence shown here is derived from an EMBL/GenBank/DDBJ whole genome shotgun (WGS) entry which is preliminary data.</text>
</comment>
<accession>A0A8T2J4J0</accession>
<dbReference type="InterPro" id="IPR021116">
    <property type="entry name" value="Calcitonin/adrenomedullin"/>
</dbReference>
<gene>
    <name evidence="7" type="ORF">GDO86_006067</name>
</gene>
<dbReference type="EMBL" id="JAACNH010000006">
    <property type="protein sequence ID" value="KAG8440129.1"/>
    <property type="molecule type" value="Genomic_DNA"/>
</dbReference>
<dbReference type="GO" id="GO:0010460">
    <property type="term" value="P:positive regulation of heart rate"/>
    <property type="evidence" value="ECO:0007669"/>
    <property type="project" value="TreeGrafter"/>
</dbReference>
<proteinExistence type="inferred from homology"/>
<reference evidence="7" key="1">
    <citation type="thesis" date="2020" institute="ProQuest LLC" country="789 East Eisenhower Parkway, Ann Arbor, MI, USA">
        <title>Comparative Genomics and Chromosome Evolution.</title>
        <authorList>
            <person name="Mudd A.B."/>
        </authorList>
    </citation>
    <scope>NUCLEOTIDE SEQUENCE</scope>
    <source>
        <strain evidence="7">Female2</strain>
        <tissue evidence="7">Blood</tissue>
    </source>
</reference>
<keyword evidence="5" id="KW-1015">Disulfide bond</keyword>
<dbReference type="Pfam" id="PF00214">
    <property type="entry name" value="Calc_CGRP_IAPP"/>
    <property type="match status" value="1"/>
</dbReference>
<feature type="chain" id="PRO_5035780351" evidence="6">
    <location>
        <begin position="26"/>
        <end position="126"/>
    </location>
</feature>
<comment type="similarity">
    <text evidence="2">Belongs to the adrenomedullin family.</text>
</comment>
<evidence type="ECO:0000256" key="6">
    <source>
        <dbReference type="SAM" id="SignalP"/>
    </source>
</evidence>
<dbReference type="AlphaFoldDB" id="A0A8T2J4J0"/>
<keyword evidence="4 6" id="KW-0732">Signal</keyword>
<dbReference type="GO" id="GO:0005576">
    <property type="term" value="C:extracellular region"/>
    <property type="evidence" value="ECO:0007669"/>
    <property type="project" value="UniProtKB-SubCell"/>
</dbReference>
<dbReference type="GO" id="GO:0007189">
    <property type="term" value="P:adenylate cyclase-activating G protein-coupled receptor signaling pathway"/>
    <property type="evidence" value="ECO:0007669"/>
    <property type="project" value="TreeGrafter"/>
</dbReference>
<comment type="subcellular location">
    <subcellularLocation>
        <location evidence="1">Secreted</location>
    </subcellularLocation>
</comment>
<dbReference type="PANTHER" id="PTHR23414">
    <property type="entry name" value="ADRENOMEDULLIN, ADM"/>
    <property type="match status" value="1"/>
</dbReference>
<dbReference type="PANTHER" id="PTHR23414:SF2">
    <property type="entry name" value="PROTEIN ADM2"/>
    <property type="match status" value="1"/>
</dbReference>
<dbReference type="InterPro" id="IPR051665">
    <property type="entry name" value="Adrenomedullin-reg_peptide"/>
</dbReference>
<organism evidence="7 8">
    <name type="scientific">Hymenochirus boettgeri</name>
    <name type="common">Congo dwarf clawed frog</name>
    <dbReference type="NCBI Taxonomy" id="247094"/>
    <lineage>
        <taxon>Eukaryota</taxon>
        <taxon>Metazoa</taxon>
        <taxon>Chordata</taxon>
        <taxon>Craniata</taxon>
        <taxon>Vertebrata</taxon>
        <taxon>Euteleostomi</taxon>
        <taxon>Amphibia</taxon>
        <taxon>Batrachia</taxon>
        <taxon>Anura</taxon>
        <taxon>Pipoidea</taxon>
        <taxon>Pipidae</taxon>
        <taxon>Pipinae</taxon>
        <taxon>Hymenochirus</taxon>
    </lineage>
</organism>
<evidence type="ECO:0000256" key="4">
    <source>
        <dbReference type="ARBA" id="ARBA00022729"/>
    </source>
</evidence>
<keyword evidence="3" id="KW-0964">Secreted</keyword>
<evidence type="ECO:0000256" key="3">
    <source>
        <dbReference type="ARBA" id="ARBA00022525"/>
    </source>
</evidence>
<sequence>MRTLTAVLLSCISLLCVQHLPCVLPLPFSSLLLPAPREPPDIEKHQKEVPLPKSPFLVPSLAETKVNLQKKSKRRIHRSHASRLMRVGCSLGTCQVQNLNHRLWQLMGRFEKEDSPIQLSNPHSYG</sequence>
<feature type="signal peptide" evidence="6">
    <location>
        <begin position="1"/>
        <end position="25"/>
    </location>
</feature>
<keyword evidence="8" id="KW-1185">Reference proteome</keyword>
<evidence type="ECO:0000313" key="7">
    <source>
        <dbReference type="EMBL" id="KAG8440129.1"/>
    </source>
</evidence>
<protein>
    <submittedName>
        <fullName evidence="7">Uncharacterized protein</fullName>
    </submittedName>
</protein>
<evidence type="ECO:0000256" key="1">
    <source>
        <dbReference type="ARBA" id="ARBA00004613"/>
    </source>
</evidence>
<dbReference type="OrthoDB" id="9907777at2759"/>
<dbReference type="GO" id="GO:0003073">
    <property type="term" value="P:regulation of systemic arterial blood pressure"/>
    <property type="evidence" value="ECO:0007669"/>
    <property type="project" value="TreeGrafter"/>
</dbReference>
<evidence type="ECO:0000256" key="5">
    <source>
        <dbReference type="ARBA" id="ARBA00023157"/>
    </source>
</evidence>
<dbReference type="Proteomes" id="UP000812440">
    <property type="component" value="Chromosome 3"/>
</dbReference>
<name>A0A8T2J4J0_9PIPI</name>
<evidence type="ECO:0000313" key="8">
    <source>
        <dbReference type="Proteomes" id="UP000812440"/>
    </source>
</evidence>
<evidence type="ECO:0000256" key="2">
    <source>
        <dbReference type="ARBA" id="ARBA00010575"/>
    </source>
</evidence>
<dbReference type="GO" id="GO:0005179">
    <property type="term" value="F:hormone activity"/>
    <property type="evidence" value="ECO:0007669"/>
    <property type="project" value="InterPro"/>
</dbReference>